<dbReference type="EMBL" id="OOIL02006673">
    <property type="protein sequence ID" value="VFQ99892.1"/>
    <property type="molecule type" value="Genomic_DNA"/>
</dbReference>
<protein>
    <submittedName>
        <fullName evidence="2">Uncharacterized protein</fullName>
    </submittedName>
</protein>
<accession>A0A484NF80</accession>
<proteinExistence type="predicted"/>
<name>A0A484NF80_9ASTE</name>
<evidence type="ECO:0000313" key="2">
    <source>
        <dbReference type="EMBL" id="VFQ99892.1"/>
    </source>
</evidence>
<evidence type="ECO:0000313" key="3">
    <source>
        <dbReference type="Proteomes" id="UP000595140"/>
    </source>
</evidence>
<dbReference type="AlphaFoldDB" id="A0A484NF80"/>
<organism evidence="2 3">
    <name type="scientific">Cuscuta campestris</name>
    <dbReference type="NCBI Taxonomy" id="132261"/>
    <lineage>
        <taxon>Eukaryota</taxon>
        <taxon>Viridiplantae</taxon>
        <taxon>Streptophyta</taxon>
        <taxon>Embryophyta</taxon>
        <taxon>Tracheophyta</taxon>
        <taxon>Spermatophyta</taxon>
        <taxon>Magnoliopsida</taxon>
        <taxon>eudicotyledons</taxon>
        <taxon>Gunneridae</taxon>
        <taxon>Pentapetalae</taxon>
        <taxon>asterids</taxon>
        <taxon>lamiids</taxon>
        <taxon>Solanales</taxon>
        <taxon>Convolvulaceae</taxon>
        <taxon>Cuscuteae</taxon>
        <taxon>Cuscuta</taxon>
        <taxon>Cuscuta subgen. Grammica</taxon>
        <taxon>Cuscuta sect. Cleistogrammica</taxon>
    </lineage>
</organism>
<dbReference type="Proteomes" id="UP000595140">
    <property type="component" value="Unassembled WGS sequence"/>
</dbReference>
<gene>
    <name evidence="2" type="ORF">CCAM_LOCUS41668</name>
</gene>
<evidence type="ECO:0000256" key="1">
    <source>
        <dbReference type="SAM" id="MobiDB-lite"/>
    </source>
</evidence>
<reference evidence="2 3" key="1">
    <citation type="submission" date="2018-04" db="EMBL/GenBank/DDBJ databases">
        <authorList>
            <person name="Vogel A."/>
        </authorList>
    </citation>
    <scope>NUCLEOTIDE SEQUENCE [LARGE SCALE GENOMIC DNA]</scope>
</reference>
<keyword evidence="3" id="KW-1185">Reference proteome</keyword>
<feature type="region of interest" description="Disordered" evidence="1">
    <location>
        <begin position="48"/>
        <end position="75"/>
    </location>
</feature>
<sequence>MEVGRRRSGLVSEPGYWIRTRSSSATTVSCCDRWSLICCRGLPLLRSPKGRGRRNESGVAGNLREVGSGLKEQLL</sequence>